<dbReference type="AlphaFoldDB" id="A0A3N4ICT6"/>
<keyword evidence="2" id="KW-1185">Reference proteome</keyword>
<name>A0A3N4ICT6_ASCIM</name>
<protein>
    <submittedName>
        <fullName evidence="1">Uncharacterized protein</fullName>
    </submittedName>
</protein>
<reference evidence="1 2" key="1">
    <citation type="journal article" date="2018" name="Nat. Ecol. Evol.">
        <title>Pezizomycetes genomes reveal the molecular basis of ectomycorrhizal truffle lifestyle.</title>
        <authorList>
            <person name="Murat C."/>
            <person name="Payen T."/>
            <person name="Noel B."/>
            <person name="Kuo A."/>
            <person name="Morin E."/>
            <person name="Chen J."/>
            <person name="Kohler A."/>
            <person name="Krizsan K."/>
            <person name="Balestrini R."/>
            <person name="Da Silva C."/>
            <person name="Montanini B."/>
            <person name="Hainaut M."/>
            <person name="Levati E."/>
            <person name="Barry K.W."/>
            <person name="Belfiori B."/>
            <person name="Cichocki N."/>
            <person name="Clum A."/>
            <person name="Dockter R.B."/>
            <person name="Fauchery L."/>
            <person name="Guy J."/>
            <person name="Iotti M."/>
            <person name="Le Tacon F."/>
            <person name="Lindquist E.A."/>
            <person name="Lipzen A."/>
            <person name="Malagnac F."/>
            <person name="Mello A."/>
            <person name="Molinier V."/>
            <person name="Miyauchi S."/>
            <person name="Poulain J."/>
            <person name="Riccioni C."/>
            <person name="Rubini A."/>
            <person name="Sitrit Y."/>
            <person name="Splivallo R."/>
            <person name="Traeger S."/>
            <person name="Wang M."/>
            <person name="Zifcakova L."/>
            <person name="Wipf D."/>
            <person name="Zambonelli A."/>
            <person name="Paolocci F."/>
            <person name="Nowrousian M."/>
            <person name="Ottonello S."/>
            <person name="Baldrian P."/>
            <person name="Spatafora J.W."/>
            <person name="Henrissat B."/>
            <person name="Nagy L.G."/>
            <person name="Aury J.M."/>
            <person name="Wincker P."/>
            <person name="Grigoriev I.V."/>
            <person name="Bonfante P."/>
            <person name="Martin F.M."/>
        </authorList>
    </citation>
    <scope>NUCLEOTIDE SEQUENCE [LARGE SCALE GENOMIC DNA]</scope>
    <source>
        <strain evidence="1 2">RN42</strain>
    </source>
</reference>
<gene>
    <name evidence="1" type="ORF">BJ508DRAFT_69815</name>
</gene>
<organism evidence="1 2">
    <name type="scientific">Ascobolus immersus RN42</name>
    <dbReference type="NCBI Taxonomy" id="1160509"/>
    <lineage>
        <taxon>Eukaryota</taxon>
        <taxon>Fungi</taxon>
        <taxon>Dikarya</taxon>
        <taxon>Ascomycota</taxon>
        <taxon>Pezizomycotina</taxon>
        <taxon>Pezizomycetes</taxon>
        <taxon>Pezizales</taxon>
        <taxon>Ascobolaceae</taxon>
        <taxon>Ascobolus</taxon>
    </lineage>
</organism>
<accession>A0A3N4ICT6</accession>
<evidence type="ECO:0000313" key="2">
    <source>
        <dbReference type="Proteomes" id="UP000275078"/>
    </source>
</evidence>
<sequence length="80" mass="9122">MDDVIVANGGNVSELSILGIPPTRPVSIERKRTRKRKRHPLPPQYLFIHISHLPQSHLDYLSLPCHQSFYHSPISEALQS</sequence>
<proteinExistence type="predicted"/>
<dbReference type="Proteomes" id="UP000275078">
    <property type="component" value="Unassembled WGS sequence"/>
</dbReference>
<evidence type="ECO:0000313" key="1">
    <source>
        <dbReference type="EMBL" id="RPA83296.1"/>
    </source>
</evidence>
<dbReference type="EMBL" id="ML119665">
    <property type="protein sequence ID" value="RPA83296.1"/>
    <property type="molecule type" value="Genomic_DNA"/>
</dbReference>